<gene>
    <name evidence="1" type="ORF">DOMOVOI_01030</name>
</gene>
<dbReference type="EMBL" id="ON529855">
    <property type="protein sequence ID" value="USN14578.1"/>
    <property type="molecule type" value="Genomic_DNA"/>
</dbReference>
<proteinExistence type="predicted"/>
<keyword evidence="2" id="KW-1185">Reference proteome</keyword>
<reference evidence="1 2" key="1">
    <citation type="submission" date="2022-05" db="EMBL/GenBank/DDBJ databases">
        <authorList>
            <person name="Friedrich I."/>
            <person name="Poehlein A."/>
            <person name="Schneider D."/>
            <person name="Hertel R."/>
            <person name="Daniel R."/>
        </authorList>
    </citation>
    <scope>NUCLEOTIDE SEQUENCE [LARGE SCALE GENOMIC DNA]</scope>
</reference>
<dbReference type="Proteomes" id="UP001057221">
    <property type="component" value="Segment"/>
</dbReference>
<protein>
    <submittedName>
        <fullName evidence="1">Uncharacterized protein</fullName>
    </submittedName>
</protein>
<evidence type="ECO:0000313" key="1">
    <source>
        <dbReference type="EMBL" id="USN14578.1"/>
    </source>
</evidence>
<accession>A0A9E7MQP1</accession>
<organism evidence="1 2">
    <name type="scientific">Brevundimonas phage vB_BpoS-Domovoi</name>
    <dbReference type="NCBI Taxonomy" id="2948598"/>
    <lineage>
        <taxon>Viruses</taxon>
        <taxon>Duplodnaviria</taxon>
        <taxon>Heunggongvirae</taxon>
        <taxon>Uroviricota</taxon>
        <taxon>Caudoviricetes</taxon>
        <taxon>Jeanschmidtviridae</taxon>
        <taxon>Marchewkavirus</taxon>
        <taxon>Marchewkavirus domovoi</taxon>
    </lineage>
</organism>
<evidence type="ECO:0000313" key="2">
    <source>
        <dbReference type="Proteomes" id="UP001057221"/>
    </source>
</evidence>
<name>A0A9E7MQP1_9CAUD</name>
<sequence>MSPGYKAVAVQDGFLRNRYGYEQRVAPGCFTIVDVHDNPIRTHDGFAVFASLKEAAWCAELMCGAYFEGEASVKAAMRNLLDIPEPPDDED</sequence>